<keyword evidence="1" id="KW-0472">Membrane</keyword>
<proteinExistence type="predicted"/>
<feature type="transmembrane region" description="Helical" evidence="1">
    <location>
        <begin position="244"/>
        <end position="267"/>
    </location>
</feature>
<keyword evidence="3" id="KW-1185">Reference proteome</keyword>
<name>A0A9P6M7Y5_9FUNG</name>
<protein>
    <submittedName>
        <fullName evidence="2">Uncharacterized protein</fullName>
    </submittedName>
</protein>
<gene>
    <name evidence="2" type="ORF">BGZ65_009317</name>
</gene>
<comment type="caution">
    <text evidence="2">The sequence shown here is derived from an EMBL/GenBank/DDBJ whole genome shotgun (WGS) entry which is preliminary data.</text>
</comment>
<dbReference type="OrthoDB" id="2405755at2759"/>
<sequence length="319" mass="35871">MISPALPGDSGNNTRYLEPLRVSLLRGTDNCLVGEVNDLNEDPLMNSGVVSLPMTITIKCISPDMHISVLSITTVRFISFSDHLQRTANSIFMEEEELFQAIERSINQVTPENTPIFTEVRAHKSSIEIATCEHRGVKPMLCLYTNINGYVLKPEKVDPVLAKARKTSSFKSNPNNYAAVSIGHLPSNDYGEWVFPSISKLKDDTLRVSRFMAELGQNFYTDYESMELYTLYNTEEKGVEISDWLVYSMIVSMIVCFCFWVTISILLRNTPYSDSLYTSISRQLESKTKMTGPSIMRSTVDPATIEGIPLIYNQDGPTI</sequence>
<dbReference type="AlphaFoldDB" id="A0A9P6M7Y5"/>
<organism evidence="2 3">
    <name type="scientific">Modicella reniformis</name>
    <dbReference type="NCBI Taxonomy" id="1440133"/>
    <lineage>
        <taxon>Eukaryota</taxon>
        <taxon>Fungi</taxon>
        <taxon>Fungi incertae sedis</taxon>
        <taxon>Mucoromycota</taxon>
        <taxon>Mortierellomycotina</taxon>
        <taxon>Mortierellomycetes</taxon>
        <taxon>Mortierellales</taxon>
        <taxon>Mortierellaceae</taxon>
        <taxon>Modicella</taxon>
    </lineage>
</organism>
<evidence type="ECO:0000313" key="3">
    <source>
        <dbReference type="Proteomes" id="UP000749646"/>
    </source>
</evidence>
<evidence type="ECO:0000313" key="2">
    <source>
        <dbReference type="EMBL" id="KAF9973335.1"/>
    </source>
</evidence>
<evidence type="ECO:0000256" key="1">
    <source>
        <dbReference type="SAM" id="Phobius"/>
    </source>
</evidence>
<dbReference type="EMBL" id="JAAAHW010004555">
    <property type="protein sequence ID" value="KAF9973335.1"/>
    <property type="molecule type" value="Genomic_DNA"/>
</dbReference>
<accession>A0A9P6M7Y5</accession>
<reference evidence="2" key="1">
    <citation type="journal article" date="2020" name="Fungal Divers.">
        <title>Resolving the Mortierellaceae phylogeny through synthesis of multi-gene phylogenetics and phylogenomics.</title>
        <authorList>
            <person name="Vandepol N."/>
            <person name="Liber J."/>
            <person name="Desiro A."/>
            <person name="Na H."/>
            <person name="Kennedy M."/>
            <person name="Barry K."/>
            <person name="Grigoriev I.V."/>
            <person name="Miller A.N."/>
            <person name="O'Donnell K."/>
            <person name="Stajich J.E."/>
            <person name="Bonito G."/>
        </authorList>
    </citation>
    <scope>NUCLEOTIDE SEQUENCE</scope>
    <source>
        <strain evidence="2">MES-2147</strain>
    </source>
</reference>
<keyword evidence="1" id="KW-0812">Transmembrane</keyword>
<keyword evidence="1" id="KW-1133">Transmembrane helix</keyword>
<dbReference type="Proteomes" id="UP000749646">
    <property type="component" value="Unassembled WGS sequence"/>
</dbReference>